<reference evidence="1" key="2">
    <citation type="submission" date="2011-11" db="EMBL/GenBank/DDBJ databases">
        <authorList>
            <person name="Barker E."/>
        </authorList>
    </citation>
    <scope>NUCLEOTIDE SEQUENCE</scope>
    <source>
        <strain evidence="1">Birmingham 1</strain>
    </source>
</reference>
<dbReference type="AlphaFoldDB" id="G8C390"/>
<protein>
    <submittedName>
        <fullName evidence="1">Uncharacterized protein</fullName>
    </submittedName>
</protein>
<accession>G8C390</accession>
<organism evidence="1">
    <name type="scientific">Candidatus Mycoplasma haematominutum 'Birmingham 1'</name>
    <dbReference type="NCBI Taxonomy" id="1116213"/>
    <lineage>
        <taxon>Bacteria</taxon>
        <taxon>Bacillati</taxon>
        <taxon>Mycoplasmatota</taxon>
        <taxon>Mollicutes</taxon>
        <taxon>Mycoplasmataceae</taxon>
        <taxon>Mycoplasma</taxon>
    </lineage>
</organism>
<dbReference type="RefSeq" id="WP_015511653.1">
    <property type="nucleotide sequence ID" value="NC_021007.1"/>
</dbReference>
<gene>
    <name evidence="1" type="ORF">MHM_02700</name>
</gene>
<name>G8C390_9MOLU</name>
<evidence type="ECO:0000313" key="1">
    <source>
        <dbReference type="EMBL" id="CCE66788.1"/>
    </source>
</evidence>
<reference evidence="1" key="1">
    <citation type="submission" date="2011-11" db="EMBL/GenBank/DDBJ databases">
        <title>Complete genome sequence of Candidatus Mycoplasma haemominutum.</title>
        <authorList>
            <person name="Barker E.N."/>
            <person name="Darby A.C."/>
            <person name="Helps C.R."/>
            <person name="Peters I.R."/>
            <person name="Hughes M.A."/>
            <person name="Radford A.D."/>
            <person name="Novacco M."/>
            <person name="Boretti F."/>
            <person name="Hofmann-Lehmann R."/>
            <person name="Tasker S."/>
        </authorList>
    </citation>
    <scope>NUCLEOTIDE SEQUENCE</scope>
    <source>
        <strain evidence="1">Birmingham 1</strain>
    </source>
</reference>
<dbReference type="EMBL" id="HE613254">
    <property type="protein sequence ID" value="CCE66788.1"/>
    <property type="molecule type" value="Genomic_DNA"/>
</dbReference>
<proteinExistence type="predicted"/>
<dbReference type="HOGENOM" id="CLU_672101_0_0_14"/>
<sequence length="409" mass="47739">MREELSKVFALNYHALQHSFEVPLECAFLQKEEILELLETNANSESTMNFYGLNFTREEQKKLILQKLNKKAEEHKKSEYWETLLRNFGLQLLDTWTFEGDAATWTQFIKNRILSREKAIILNPLIEVQIENFYRPIQLQPAAIVYYKQSFTLLLQTHSKNTGKSFFGAFIFYDYFFRNFLSIEFSETALFHVVNNGEINYYFTLPLIMKPNSLTSAAANYCPIYKALGLSKPHFQSSIFSEFLTEAEWEHLFYTVDTNAIKGGSDSEIEFIANLNSFKTKIVPRLKKLDDLAQRMECSLPDKLEVSNWYKCLDWGNFLSINSLKTHYLETRNSKLFPIEGKLFKAGISLLFPKYPILRSPLIDIRKAFSILEKLEDQLSSKGEDSPNFENFLSFIFGTRNSKKIKREN</sequence>
<dbReference type="KEGG" id="mhb:MHM_02700"/>
<dbReference type="PATRIC" id="fig|1116213.3.peg.286"/>